<dbReference type="SUPFAM" id="SSF50486">
    <property type="entry name" value="FMT C-terminal domain-like"/>
    <property type="match status" value="1"/>
</dbReference>
<dbReference type="HOGENOM" id="CLU_081502_0_0_7"/>
<dbReference type="KEGG" id="bex:A11Q_1473"/>
<dbReference type="InterPro" id="IPR005793">
    <property type="entry name" value="Formyl_trans_C"/>
</dbReference>
<name>M4VR85_9BACT</name>
<dbReference type="GO" id="GO:0004479">
    <property type="term" value="F:methionyl-tRNA formyltransferase activity"/>
    <property type="evidence" value="ECO:0007669"/>
    <property type="project" value="TreeGrafter"/>
</dbReference>
<evidence type="ECO:0000313" key="4">
    <source>
        <dbReference type="Proteomes" id="UP000012040"/>
    </source>
</evidence>
<dbReference type="InterPro" id="IPR036477">
    <property type="entry name" value="Formyl_transf_N_sf"/>
</dbReference>
<organism evidence="3 4">
    <name type="scientific">Pseudobdellovibrio exovorus JSS</name>
    <dbReference type="NCBI Taxonomy" id="1184267"/>
    <lineage>
        <taxon>Bacteria</taxon>
        <taxon>Pseudomonadati</taxon>
        <taxon>Bdellovibrionota</taxon>
        <taxon>Bdellovibrionia</taxon>
        <taxon>Bdellovibrionales</taxon>
        <taxon>Pseudobdellovibrionaceae</taxon>
        <taxon>Pseudobdellovibrio</taxon>
    </lineage>
</organism>
<dbReference type="OrthoDB" id="9802815at2"/>
<dbReference type="InterPro" id="IPR002376">
    <property type="entry name" value="Formyl_transf_N"/>
</dbReference>
<evidence type="ECO:0000313" key="3">
    <source>
        <dbReference type="EMBL" id="AGH95689.1"/>
    </source>
</evidence>
<dbReference type="RefSeq" id="WP_015470179.1">
    <property type="nucleotide sequence ID" value="NC_020813.1"/>
</dbReference>
<evidence type="ECO:0008006" key="5">
    <source>
        <dbReference type="Google" id="ProtNLM"/>
    </source>
</evidence>
<dbReference type="AlphaFoldDB" id="M4VR85"/>
<sequence>MNFLVFSLGQKGYSVVKGLIGKGLNQSRLFVIVGTDKNVKTDYSDEVIELCQAHQIPFLKSNNCSVKDLPFHYSYAIAAGWRWMIRDIPENQLVVFHDSILPRYRGFAPLVSCLKNKDQEIGVTALWGNKDYDAGNILGQVVLKVDYPTTIAEQINRISNEYANLAVKVSEMFETQGVDLSGRVQNIDEISYSMWLDDEDYRIQWCDKSEEICHFISCVGSPFMGASTMMGSRLVRIMEAEVAPDLRIENRTPGKVFSISHHEATVVCGQGMLKVISAKYDDDQTDVVWTKIRTRLK</sequence>
<evidence type="ECO:0000259" key="2">
    <source>
        <dbReference type="Pfam" id="PF02911"/>
    </source>
</evidence>
<dbReference type="EMBL" id="CP003537">
    <property type="protein sequence ID" value="AGH95689.1"/>
    <property type="molecule type" value="Genomic_DNA"/>
</dbReference>
<dbReference type="eggNOG" id="COG0223">
    <property type="taxonomic scope" value="Bacteria"/>
</dbReference>
<dbReference type="STRING" id="1184267.A11Q_1473"/>
<dbReference type="GO" id="GO:0005829">
    <property type="term" value="C:cytosol"/>
    <property type="evidence" value="ECO:0007669"/>
    <property type="project" value="TreeGrafter"/>
</dbReference>
<dbReference type="SUPFAM" id="SSF53328">
    <property type="entry name" value="Formyltransferase"/>
    <property type="match status" value="1"/>
</dbReference>
<proteinExistence type="predicted"/>
<dbReference type="PATRIC" id="fig|1184267.3.peg.1490"/>
<dbReference type="PANTHER" id="PTHR11138:SF5">
    <property type="entry name" value="METHIONYL-TRNA FORMYLTRANSFERASE, MITOCHONDRIAL"/>
    <property type="match status" value="1"/>
</dbReference>
<keyword evidence="4" id="KW-1185">Reference proteome</keyword>
<dbReference type="InterPro" id="IPR011034">
    <property type="entry name" value="Formyl_transferase-like_C_sf"/>
</dbReference>
<dbReference type="Proteomes" id="UP000012040">
    <property type="component" value="Chromosome"/>
</dbReference>
<reference evidence="3 4" key="1">
    <citation type="journal article" date="2013" name="ISME J.">
        <title>By their genes ye shall know them: genomic signatures of predatory bacteria.</title>
        <authorList>
            <person name="Pasternak Z."/>
            <person name="Pietrokovski S."/>
            <person name="Rotem O."/>
            <person name="Gophna U."/>
            <person name="Lurie-Weinberger M.N."/>
            <person name="Jurkevitch E."/>
        </authorList>
    </citation>
    <scope>NUCLEOTIDE SEQUENCE [LARGE SCALE GENOMIC DNA]</scope>
    <source>
        <strain evidence="3 4">JSS</strain>
    </source>
</reference>
<accession>M4VR85</accession>
<feature type="domain" description="Formyl transferase C-terminal" evidence="2">
    <location>
        <begin position="197"/>
        <end position="279"/>
    </location>
</feature>
<dbReference type="Pfam" id="PF02911">
    <property type="entry name" value="Formyl_trans_C"/>
    <property type="match status" value="1"/>
</dbReference>
<gene>
    <name evidence="3" type="ORF">A11Q_1473</name>
</gene>
<feature type="domain" description="Formyl transferase N-terminal" evidence="1">
    <location>
        <begin position="87"/>
        <end position="162"/>
    </location>
</feature>
<dbReference type="Pfam" id="PF00551">
    <property type="entry name" value="Formyl_trans_N"/>
    <property type="match status" value="1"/>
</dbReference>
<protein>
    <recommendedName>
        <fullName evidence="5">Methionyl-tRNA formyltransferase</fullName>
    </recommendedName>
</protein>
<evidence type="ECO:0000259" key="1">
    <source>
        <dbReference type="Pfam" id="PF00551"/>
    </source>
</evidence>
<dbReference type="PANTHER" id="PTHR11138">
    <property type="entry name" value="METHIONYL-TRNA FORMYLTRANSFERASE"/>
    <property type="match status" value="1"/>
</dbReference>
<dbReference type="Gene3D" id="3.40.50.12230">
    <property type="match status" value="1"/>
</dbReference>